<name>A0A238FMX8_9BASI</name>
<sequence>MAVDSMRKRRDLKEGDEREGRGVLGVHSQVQNSKKSSSHKPTSATNQAPTKTAGVGSGSGGSGGSGSSGSGLGSANQTIQTVYVNGNSSQALSNGTMIVQGPVTIVVVVNNNPSTTSPPASGGSGIALSTLNSTMLNHTSTTQIPAAVSPTPTPSTSSSSEPTSPDPSARTSTSPPMAPSSLSSSPKELSNGAIAGIVIGSMLGLVLLTLLALWMWRKCVSSRRRDVYEDMMAPSHLNPYDQIDPTLSGYAVHNQSSPASLRGSVRSGPSPKRHVTRRSSAARFGGGERL</sequence>
<feature type="compositionally biased region" description="Basic and acidic residues" evidence="1">
    <location>
        <begin position="11"/>
        <end position="21"/>
    </location>
</feature>
<feature type="compositionally biased region" description="Polar residues" evidence="1">
    <location>
        <begin position="28"/>
        <end position="50"/>
    </location>
</feature>
<dbReference type="STRING" id="269621.A0A238FMX8"/>
<reference evidence="4" key="1">
    <citation type="submission" date="2016-09" db="EMBL/GenBank/DDBJ databases">
        <authorList>
            <person name="Jeantristanb JTB J.-T."/>
            <person name="Ricardo R."/>
        </authorList>
    </citation>
    <scope>NUCLEOTIDE SEQUENCE [LARGE SCALE GENOMIC DNA]</scope>
</reference>
<feature type="region of interest" description="Disordered" evidence="1">
    <location>
        <begin position="255"/>
        <end position="290"/>
    </location>
</feature>
<feature type="region of interest" description="Disordered" evidence="1">
    <location>
        <begin position="1"/>
        <end position="73"/>
    </location>
</feature>
<keyword evidence="2" id="KW-0812">Transmembrane</keyword>
<protein>
    <submittedName>
        <fullName evidence="3">BQ2448_7169 protein</fullName>
    </submittedName>
</protein>
<dbReference type="AlphaFoldDB" id="A0A238FMX8"/>
<dbReference type="EMBL" id="FMSP01000017">
    <property type="protein sequence ID" value="SCV73244.1"/>
    <property type="molecule type" value="Genomic_DNA"/>
</dbReference>
<evidence type="ECO:0000256" key="2">
    <source>
        <dbReference type="SAM" id="Phobius"/>
    </source>
</evidence>
<feature type="transmembrane region" description="Helical" evidence="2">
    <location>
        <begin position="193"/>
        <end position="216"/>
    </location>
</feature>
<proteinExistence type="predicted"/>
<evidence type="ECO:0000313" key="4">
    <source>
        <dbReference type="Proteomes" id="UP000198372"/>
    </source>
</evidence>
<feature type="compositionally biased region" description="Gly residues" evidence="1">
    <location>
        <begin position="55"/>
        <end position="72"/>
    </location>
</feature>
<keyword evidence="4" id="KW-1185">Reference proteome</keyword>
<keyword evidence="2" id="KW-1133">Transmembrane helix</keyword>
<evidence type="ECO:0000313" key="3">
    <source>
        <dbReference type="EMBL" id="SCV73244.1"/>
    </source>
</evidence>
<organism evidence="3 4">
    <name type="scientific">Microbotryum intermedium</name>
    <dbReference type="NCBI Taxonomy" id="269621"/>
    <lineage>
        <taxon>Eukaryota</taxon>
        <taxon>Fungi</taxon>
        <taxon>Dikarya</taxon>
        <taxon>Basidiomycota</taxon>
        <taxon>Pucciniomycotina</taxon>
        <taxon>Microbotryomycetes</taxon>
        <taxon>Microbotryales</taxon>
        <taxon>Microbotryaceae</taxon>
        <taxon>Microbotryum</taxon>
    </lineage>
</organism>
<accession>A0A238FMX8</accession>
<dbReference type="Proteomes" id="UP000198372">
    <property type="component" value="Unassembled WGS sequence"/>
</dbReference>
<feature type="region of interest" description="Disordered" evidence="1">
    <location>
        <begin position="143"/>
        <end position="186"/>
    </location>
</feature>
<gene>
    <name evidence="3" type="ORF">BQ2448_7169</name>
</gene>
<keyword evidence="2" id="KW-0472">Membrane</keyword>
<dbReference type="OrthoDB" id="2538436at2759"/>
<evidence type="ECO:0000256" key="1">
    <source>
        <dbReference type="SAM" id="MobiDB-lite"/>
    </source>
</evidence>
<feature type="compositionally biased region" description="Low complexity" evidence="1">
    <location>
        <begin position="154"/>
        <end position="186"/>
    </location>
</feature>